<dbReference type="GO" id="GO:0030246">
    <property type="term" value="F:carbohydrate binding"/>
    <property type="evidence" value="ECO:0007669"/>
    <property type="project" value="UniProtKB-KW"/>
</dbReference>
<evidence type="ECO:0000256" key="13">
    <source>
        <dbReference type="ARBA" id="ARBA00023034"/>
    </source>
</evidence>
<evidence type="ECO:0000256" key="18">
    <source>
        <dbReference type="ARBA" id="ARBA00065486"/>
    </source>
</evidence>
<dbReference type="GO" id="GO:0000139">
    <property type="term" value="C:Golgi membrane"/>
    <property type="evidence" value="ECO:0007669"/>
    <property type="project" value="UniProtKB-SubCell"/>
</dbReference>
<feature type="compositionally biased region" description="Basic and acidic residues" evidence="20">
    <location>
        <begin position="379"/>
        <end position="398"/>
    </location>
</feature>
<comment type="subunit">
    <text evidence="18">Interacts with EXT2. Does not interact with EXT1, EXTL1 or EXTL3.</text>
</comment>
<feature type="compositionally biased region" description="Low complexity" evidence="20">
    <location>
        <begin position="1"/>
        <end position="18"/>
    </location>
</feature>
<dbReference type="FunFam" id="3.90.550.10:FF:000088">
    <property type="entry name" value="Polypeptide N-acetylgalactosaminyltransferase"/>
    <property type="match status" value="1"/>
</dbReference>
<feature type="compositionally biased region" description="Low complexity" evidence="20">
    <location>
        <begin position="404"/>
        <end position="428"/>
    </location>
</feature>
<evidence type="ECO:0000313" key="22">
    <source>
        <dbReference type="Ensembl" id="ENSFTIP00000022530.1"/>
    </source>
</evidence>
<feature type="region of interest" description="Disordered" evidence="20">
    <location>
        <begin position="1"/>
        <end position="115"/>
    </location>
</feature>
<evidence type="ECO:0000256" key="17">
    <source>
        <dbReference type="ARBA" id="ARBA00023211"/>
    </source>
</evidence>
<dbReference type="Proteomes" id="UP000694562">
    <property type="component" value="Unplaced"/>
</dbReference>
<keyword evidence="15 19" id="KW-1015">Disulfide bond</keyword>
<feature type="compositionally biased region" description="Pro residues" evidence="20">
    <location>
        <begin position="92"/>
        <end position="101"/>
    </location>
</feature>
<dbReference type="SMART" id="SM00458">
    <property type="entry name" value="RICIN"/>
    <property type="match status" value="1"/>
</dbReference>
<keyword evidence="12 19" id="KW-1133">Transmembrane helix</keyword>
<evidence type="ECO:0000256" key="10">
    <source>
        <dbReference type="ARBA" id="ARBA00022734"/>
    </source>
</evidence>
<dbReference type="UniPathway" id="UPA00378"/>
<feature type="compositionally biased region" description="Low complexity" evidence="20">
    <location>
        <begin position="292"/>
        <end position="307"/>
    </location>
</feature>
<keyword evidence="9" id="KW-0479">Metal-binding</keyword>
<feature type="region of interest" description="Disordered" evidence="20">
    <location>
        <begin position="165"/>
        <end position="241"/>
    </location>
</feature>
<feature type="region of interest" description="Disordered" evidence="20">
    <location>
        <begin position="328"/>
        <end position="441"/>
    </location>
</feature>
<evidence type="ECO:0000256" key="11">
    <source>
        <dbReference type="ARBA" id="ARBA00022968"/>
    </source>
</evidence>
<dbReference type="PANTHER" id="PTHR11675:SF130">
    <property type="entry name" value="POLYPEPTIDE N-ACETYLGALACTOSAMINYLTRANSFERASE 5"/>
    <property type="match status" value="1"/>
</dbReference>
<evidence type="ECO:0000256" key="19">
    <source>
        <dbReference type="RuleBase" id="RU361242"/>
    </source>
</evidence>
<keyword evidence="7 19" id="KW-0808">Transferase</keyword>
<dbReference type="Pfam" id="PF00535">
    <property type="entry name" value="Glycos_transf_2"/>
    <property type="match status" value="1"/>
</dbReference>
<dbReference type="SUPFAM" id="SSF50370">
    <property type="entry name" value="Ricin B-like lectins"/>
    <property type="match status" value="1"/>
</dbReference>
<keyword evidence="17 19" id="KW-0464">Manganese</keyword>
<comment type="pathway">
    <text evidence="3 19">Protein modification; protein glycosylation.</text>
</comment>
<proteinExistence type="inferred from homology"/>
<keyword evidence="5" id="KW-0597">Phosphoprotein</keyword>
<evidence type="ECO:0000256" key="14">
    <source>
        <dbReference type="ARBA" id="ARBA00023136"/>
    </source>
</evidence>
<dbReference type="PROSITE" id="PS50231">
    <property type="entry name" value="RICIN_B_LECTIN"/>
    <property type="match status" value="1"/>
</dbReference>
<feature type="compositionally biased region" description="Gly residues" evidence="20">
    <location>
        <begin position="216"/>
        <end position="226"/>
    </location>
</feature>
<feature type="region of interest" description="Disordered" evidence="20">
    <location>
        <begin position="254"/>
        <end position="314"/>
    </location>
</feature>
<evidence type="ECO:0000256" key="20">
    <source>
        <dbReference type="SAM" id="MobiDB-lite"/>
    </source>
</evidence>
<evidence type="ECO:0000259" key="21">
    <source>
        <dbReference type="SMART" id="SM00458"/>
    </source>
</evidence>
<comment type="subcellular location">
    <subcellularLocation>
        <location evidence="2 19">Golgi apparatus membrane</location>
        <topology evidence="2 19">Single-pass type II membrane protein</topology>
    </subcellularLocation>
</comment>
<evidence type="ECO:0000256" key="15">
    <source>
        <dbReference type="ARBA" id="ARBA00023157"/>
    </source>
</evidence>
<keyword evidence="11" id="KW-0735">Signal-anchor</keyword>
<accession>A0A8C4V6K5</accession>
<feature type="compositionally biased region" description="Low complexity" evidence="20">
    <location>
        <begin position="37"/>
        <end position="61"/>
    </location>
</feature>
<keyword evidence="14 19" id="KW-0472">Membrane</keyword>
<dbReference type="SUPFAM" id="SSF53448">
    <property type="entry name" value="Nucleotide-diphospho-sugar transferases"/>
    <property type="match status" value="1"/>
</dbReference>
<feature type="transmembrane region" description="Helical" evidence="19">
    <location>
        <begin position="131"/>
        <end position="154"/>
    </location>
</feature>
<evidence type="ECO:0000256" key="3">
    <source>
        <dbReference type="ARBA" id="ARBA00004922"/>
    </source>
</evidence>
<evidence type="ECO:0000256" key="7">
    <source>
        <dbReference type="ARBA" id="ARBA00022679"/>
    </source>
</evidence>
<reference evidence="22" key="1">
    <citation type="submission" date="2025-08" db="UniProtKB">
        <authorList>
            <consortium name="Ensembl"/>
        </authorList>
    </citation>
    <scope>IDENTIFICATION</scope>
</reference>
<keyword evidence="8 19" id="KW-0812">Transmembrane</keyword>
<dbReference type="Gene3D" id="2.80.10.50">
    <property type="match status" value="1"/>
</dbReference>
<dbReference type="InterPro" id="IPR035992">
    <property type="entry name" value="Ricin_B-like_lectins"/>
</dbReference>
<dbReference type="OrthoDB" id="9982049at2759"/>
<dbReference type="AlphaFoldDB" id="A0A8C4V6K5"/>
<dbReference type="Gene3D" id="3.90.550.10">
    <property type="entry name" value="Spore Coat Polysaccharide Biosynthesis Protein SpsA, Chain A"/>
    <property type="match status" value="1"/>
</dbReference>
<dbReference type="FunFam" id="2.80.10.50:FF:000046">
    <property type="entry name" value="Polypeptide N-acetylgalactosaminyltransferase"/>
    <property type="match status" value="1"/>
</dbReference>
<dbReference type="InterPro" id="IPR045885">
    <property type="entry name" value="GalNAc-T"/>
</dbReference>
<dbReference type="GO" id="GO:0004653">
    <property type="term" value="F:polypeptide N-acetylgalactosaminyltransferase activity"/>
    <property type="evidence" value="ECO:0007669"/>
    <property type="project" value="TreeGrafter"/>
</dbReference>
<feature type="compositionally biased region" description="Low complexity" evidence="20">
    <location>
        <begin position="77"/>
        <end position="91"/>
    </location>
</feature>
<dbReference type="OMA" id="PAAQGHE"/>
<comment type="cofactor">
    <cofactor evidence="1 19">
        <name>Mn(2+)</name>
        <dbReference type="ChEBI" id="CHEBI:29035"/>
    </cofactor>
</comment>
<dbReference type="Ensembl" id="ENSFTIT00000023456.1">
    <property type="protein sequence ID" value="ENSFTIP00000022530.1"/>
    <property type="gene ID" value="ENSFTIG00000014530.1"/>
</dbReference>
<keyword evidence="16" id="KW-0325">Glycoprotein</keyword>
<keyword evidence="10 19" id="KW-0430">Lectin</keyword>
<evidence type="ECO:0000256" key="6">
    <source>
        <dbReference type="ARBA" id="ARBA00022676"/>
    </source>
</evidence>
<dbReference type="EC" id="2.4.1.-" evidence="19"/>
<evidence type="ECO:0000313" key="23">
    <source>
        <dbReference type="Proteomes" id="UP000694562"/>
    </source>
</evidence>
<name>A0A8C4V6K5_FALTI</name>
<keyword evidence="13 19" id="KW-0333">Golgi apparatus</keyword>
<evidence type="ECO:0000256" key="16">
    <source>
        <dbReference type="ARBA" id="ARBA00023180"/>
    </source>
</evidence>
<evidence type="ECO:0000256" key="12">
    <source>
        <dbReference type="ARBA" id="ARBA00022989"/>
    </source>
</evidence>
<dbReference type="InterPro" id="IPR001173">
    <property type="entry name" value="Glyco_trans_2-like"/>
</dbReference>
<evidence type="ECO:0000256" key="8">
    <source>
        <dbReference type="ARBA" id="ARBA00022692"/>
    </source>
</evidence>
<evidence type="ECO:0000256" key="1">
    <source>
        <dbReference type="ARBA" id="ARBA00001936"/>
    </source>
</evidence>
<feature type="region of interest" description="Disordered" evidence="20">
    <location>
        <begin position="453"/>
        <end position="472"/>
    </location>
</feature>
<dbReference type="GO" id="GO:0006493">
    <property type="term" value="P:protein O-linked glycosylation"/>
    <property type="evidence" value="ECO:0007669"/>
    <property type="project" value="TreeGrafter"/>
</dbReference>
<feature type="domain" description="Ricin B lectin" evidence="21">
    <location>
        <begin position="833"/>
        <end position="957"/>
    </location>
</feature>
<evidence type="ECO:0000256" key="2">
    <source>
        <dbReference type="ARBA" id="ARBA00004323"/>
    </source>
</evidence>
<sequence>MWHGASRAGQRARAGLAGTPRAVFSSPRGSCASVRSPPRSHAGPARGRGSSAPPRPRSGSPRRPPRPPAPARCWVTRRLPALGGARGARPGPARPGPPAPPGHGVRRPGGSLRPAPGMSGLRRLFRGSGRALAFVFAASVVWLLLDMAALRLSLGDAGGRLLKEAAERGRQRGRPWRGPEAPAGSSRPDPAGLRGAATPDARAARRERPRPPSAPGGRGQRAGQAGGRPAARPAVGWGGGAGAPAAAAEFVTGPAGAEQREASPSRPQAPPPPGEPPSPAPPAPGRTEPTRRAGVGVTVAGTPGRTADGSRQRPAITLGAASLVLPAGLGPLPGRGEAEVGVKETSPQNSFIRINKEGAKRGSSAVPRLGFESAGSIAKRQEKHNERQGAQENGKDAHAVNGITGAAAPRGRTPGAAHGAAPGAPAAGKDGQERAGGRSLGTHRVLSVDATLAPRDPRAPGQFGHPVAVPDDKQDEAKSRWKEGNFNVYLSDLIPVDRAIADTRPARCSEQQVHDDLPTTTIIMCFVDEVWSTLLRSVHSVLGRSPPHLIEEVILVDDFSTKEYLKEKLDKYMSQFPKVKILHLKERHGLIRARLAGAEIAKGTVLTFLDSHVECNVGWLEPLLERVRLSQAKVACPVIEVISDKDMSYMTVDNFQRGIFTWPMNFGWRQIPQEVIEKNKIKETDIIRCPVMAGGLFSIDKKYFFELGMYDPGLDVWGGENMEISFKVWMCGGEIEIVPCSRVGHIFRNDNPYSFPKDRVRTVERNLARVAEVWLDEYKELFYGHAYHLILKNVDVGDLTQQIQLRKKLQCKSFRWYLENVYPDLEAPLVKASGLLVNIAMARCITVENTTLTFEACDVSNKNQKFNYTWLRLIQHGELCIAPAGAAGSLGLRHCEGRSRSLTWLHRSLAAFQPELTDHIISEHLQQPACLEVDPSHKALRVNACDSANPYQKWQFGNYYAD</sequence>
<feature type="compositionally biased region" description="Pro residues" evidence="20">
    <location>
        <begin position="267"/>
        <end position="284"/>
    </location>
</feature>
<evidence type="ECO:0000256" key="9">
    <source>
        <dbReference type="ARBA" id="ARBA00022723"/>
    </source>
</evidence>
<dbReference type="InterPro" id="IPR029044">
    <property type="entry name" value="Nucleotide-diphossugar_trans"/>
</dbReference>
<keyword evidence="23" id="KW-1185">Reference proteome</keyword>
<reference evidence="22" key="2">
    <citation type="submission" date="2025-09" db="UniProtKB">
        <authorList>
            <consortium name="Ensembl"/>
        </authorList>
    </citation>
    <scope>IDENTIFICATION</scope>
</reference>
<keyword evidence="6 19" id="KW-0328">Glycosyltransferase</keyword>
<dbReference type="Pfam" id="PF00652">
    <property type="entry name" value="Ricin_B_lectin"/>
    <property type="match status" value="1"/>
</dbReference>
<dbReference type="PANTHER" id="PTHR11675">
    <property type="entry name" value="N-ACETYLGALACTOSAMINYLTRANSFERASE"/>
    <property type="match status" value="1"/>
</dbReference>
<dbReference type="CDD" id="cd23436">
    <property type="entry name" value="beta-trefoil_Ricin_GALNT5"/>
    <property type="match status" value="1"/>
</dbReference>
<dbReference type="CDD" id="cd02510">
    <property type="entry name" value="pp-GalNAc-T"/>
    <property type="match status" value="1"/>
</dbReference>
<dbReference type="InterPro" id="IPR000772">
    <property type="entry name" value="Ricin_B_lectin"/>
</dbReference>
<comment type="similarity">
    <text evidence="4 19">Belongs to the glycosyltransferase 2 family. GalNAc-T subfamily.</text>
</comment>
<protein>
    <recommendedName>
        <fullName evidence="19">Polypeptide N-acetylgalactosaminyltransferase</fullName>
        <ecNumber evidence="19">2.4.1.-</ecNumber>
    </recommendedName>
    <alternativeName>
        <fullName evidence="19">Protein-UDP acetylgalactosaminyltransferase</fullName>
    </alternativeName>
</protein>
<evidence type="ECO:0000256" key="4">
    <source>
        <dbReference type="ARBA" id="ARBA00005680"/>
    </source>
</evidence>
<dbReference type="GO" id="GO:0046872">
    <property type="term" value="F:metal ion binding"/>
    <property type="evidence" value="ECO:0007669"/>
    <property type="project" value="UniProtKB-KW"/>
</dbReference>
<evidence type="ECO:0000256" key="5">
    <source>
        <dbReference type="ARBA" id="ARBA00022553"/>
    </source>
</evidence>
<organism evidence="22 23">
    <name type="scientific">Falco tinnunculus</name>
    <name type="common">Common kestrel</name>
    <dbReference type="NCBI Taxonomy" id="100819"/>
    <lineage>
        <taxon>Eukaryota</taxon>
        <taxon>Metazoa</taxon>
        <taxon>Chordata</taxon>
        <taxon>Craniata</taxon>
        <taxon>Vertebrata</taxon>
        <taxon>Euteleostomi</taxon>
        <taxon>Archelosauria</taxon>
        <taxon>Archosauria</taxon>
        <taxon>Dinosauria</taxon>
        <taxon>Saurischia</taxon>
        <taxon>Theropoda</taxon>
        <taxon>Coelurosauria</taxon>
        <taxon>Aves</taxon>
        <taxon>Neognathae</taxon>
        <taxon>Neoaves</taxon>
        <taxon>Telluraves</taxon>
        <taxon>Australaves</taxon>
        <taxon>Falconiformes</taxon>
        <taxon>Falconidae</taxon>
        <taxon>Falco</taxon>
    </lineage>
</organism>